<gene>
    <name evidence="16" type="primary">LOC100369169</name>
</gene>
<evidence type="ECO:0000256" key="5">
    <source>
        <dbReference type="ARBA" id="ARBA00022679"/>
    </source>
</evidence>
<evidence type="ECO:0000256" key="8">
    <source>
        <dbReference type="ARBA" id="ARBA00022989"/>
    </source>
</evidence>
<keyword evidence="9" id="KW-0472">Membrane</keyword>
<keyword evidence="11" id="KW-0333">Golgi apparatus</keyword>
<dbReference type="InterPro" id="IPR001503">
    <property type="entry name" value="Glyco_trans_10"/>
</dbReference>
<evidence type="ECO:0000256" key="12">
    <source>
        <dbReference type="SAM" id="SignalP"/>
    </source>
</evidence>
<evidence type="ECO:0000256" key="4">
    <source>
        <dbReference type="ARBA" id="ARBA00022676"/>
    </source>
</evidence>
<evidence type="ECO:0000313" key="15">
    <source>
        <dbReference type="Proteomes" id="UP000694865"/>
    </source>
</evidence>
<evidence type="ECO:0000313" key="16">
    <source>
        <dbReference type="RefSeq" id="XP_002733111.1"/>
    </source>
</evidence>
<evidence type="ECO:0000256" key="6">
    <source>
        <dbReference type="ARBA" id="ARBA00022692"/>
    </source>
</evidence>
<keyword evidence="5 11" id="KW-0808">Transferase</keyword>
<evidence type="ECO:0000259" key="14">
    <source>
        <dbReference type="Pfam" id="PF17039"/>
    </source>
</evidence>
<comment type="pathway">
    <text evidence="2">Protein modification; protein glycosylation.</text>
</comment>
<accession>A0ABM0GMD1</accession>
<dbReference type="Pfam" id="PF17039">
    <property type="entry name" value="Glyco_tran_10_N"/>
    <property type="match status" value="1"/>
</dbReference>
<dbReference type="SUPFAM" id="SSF53756">
    <property type="entry name" value="UDP-Glycosyltransferase/glycogen phosphorylase"/>
    <property type="match status" value="1"/>
</dbReference>
<dbReference type="Gene3D" id="3.40.50.11660">
    <property type="entry name" value="Glycosyl transferase family 10, C-terminal domain"/>
    <property type="match status" value="1"/>
</dbReference>
<keyword evidence="12" id="KW-0732">Signal</keyword>
<sequence length="441" mass="51614">MWKYIYLLLLNLGELKSQTDEAYLAKPIGNQFSSNIKTYPIVLWWTEKIFPHFQGDTDVINCPKGSCVTTTNKKLLTNPRTRGILFYGTDFRAYEAPLPRMPQHEWALFHEESPMNNYILSHNTMIRMFNHTATFRRESDFPLTSHPIPSLQYLTQRKSVPLQEKNVLRQDGAYAAVLYVQSHCGIASDRDRYITELMKYIPIDSYGKCLNNKDLPADLQDTMTMDHPDFLKLISGYKFHLAFENAICDDYMTEKLFRTLHVGSVPIYRGSAKARDWMPSNKSIIMVDDFKTPEKLANYIKMLDENDELYSEYLQYKDDGINNEFLINHISKRTWGINVVGKDDFITGFECYVCDRVIERINNQTLPPRIASYAHMGCPEPDVSYGSRDDVPMSDEWRMWKEDFWGHMDQAHALQHMMNIGEKDSSKLFDYLEEMMHNRRQ</sequence>
<dbReference type="Pfam" id="PF00852">
    <property type="entry name" value="Glyco_transf_10"/>
    <property type="match status" value="1"/>
</dbReference>
<dbReference type="InterPro" id="IPR038577">
    <property type="entry name" value="GT10-like_C_sf"/>
</dbReference>
<proteinExistence type="inferred from homology"/>
<name>A0ABM0GMD1_SACKO</name>
<feature type="domain" description="Fucosyltransferase N-terminal" evidence="14">
    <location>
        <begin position="40"/>
        <end position="142"/>
    </location>
</feature>
<keyword evidence="6 11" id="KW-0812">Transmembrane</keyword>
<feature type="signal peptide" evidence="12">
    <location>
        <begin position="1"/>
        <end position="17"/>
    </location>
</feature>
<dbReference type="PANTHER" id="PTHR11929:SF198">
    <property type="entry name" value="ALPHA-(1,3)-FUCOSYLTRANSFERASE 11"/>
    <property type="match status" value="1"/>
</dbReference>
<keyword evidence="7" id="KW-0735">Signal-anchor</keyword>
<organism evidence="15 16">
    <name type="scientific">Saccoglossus kowalevskii</name>
    <name type="common">Acorn worm</name>
    <dbReference type="NCBI Taxonomy" id="10224"/>
    <lineage>
        <taxon>Eukaryota</taxon>
        <taxon>Metazoa</taxon>
        <taxon>Hemichordata</taxon>
        <taxon>Enteropneusta</taxon>
        <taxon>Harrimaniidae</taxon>
        <taxon>Saccoglossus</taxon>
    </lineage>
</organism>
<dbReference type="RefSeq" id="XP_002733111.1">
    <property type="nucleotide sequence ID" value="XM_002733065.2"/>
</dbReference>
<keyword evidence="4 11" id="KW-0328">Glycosyltransferase</keyword>
<dbReference type="InterPro" id="IPR055270">
    <property type="entry name" value="Glyco_tran_10_C"/>
</dbReference>
<evidence type="ECO:0000256" key="10">
    <source>
        <dbReference type="ARBA" id="ARBA00023180"/>
    </source>
</evidence>
<comment type="similarity">
    <text evidence="3 11">Belongs to the glycosyltransferase 10 family.</text>
</comment>
<dbReference type="InterPro" id="IPR031481">
    <property type="entry name" value="Glyco_tran_10_N"/>
</dbReference>
<evidence type="ECO:0000256" key="2">
    <source>
        <dbReference type="ARBA" id="ARBA00004922"/>
    </source>
</evidence>
<feature type="domain" description="Fucosyltransferase C-terminal" evidence="13">
    <location>
        <begin position="176"/>
        <end position="325"/>
    </location>
</feature>
<evidence type="ECO:0000256" key="11">
    <source>
        <dbReference type="RuleBase" id="RU003832"/>
    </source>
</evidence>
<evidence type="ECO:0000256" key="1">
    <source>
        <dbReference type="ARBA" id="ARBA00004167"/>
    </source>
</evidence>
<comment type="subcellular location">
    <subcellularLocation>
        <location evidence="11">Golgi apparatus</location>
        <location evidence="11">Golgi stack membrane</location>
        <topology evidence="11">Single-pass type II membrane protein</topology>
    </subcellularLocation>
    <subcellularLocation>
        <location evidence="1">Membrane</location>
        <topology evidence="1">Single-pass membrane protein</topology>
    </subcellularLocation>
</comment>
<evidence type="ECO:0000256" key="3">
    <source>
        <dbReference type="ARBA" id="ARBA00008919"/>
    </source>
</evidence>
<evidence type="ECO:0000256" key="9">
    <source>
        <dbReference type="ARBA" id="ARBA00023136"/>
    </source>
</evidence>
<dbReference type="GeneID" id="100369169"/>
<reference evidence="16" key="1">
    <citation type="submission" date="2025-08" db="UniProtKB">
        <authorList>
            <consortium name="RefSeq"/>
        </authorList>
    </citation>
    <scope>IDENTIFICATION</scope>
    <source>
        <tissue evidence="16">Testes</tissue>
    </source>
</reference>
<protein>
    <recommendedName>
        <fullName evidence="11">Fucosyltransferase</fullName>
        <ecNumber evidence="11">2.4.1.-</ecNumber>
    </recommendedName>
</protein>
<evidence type="ECO:0000259" key="13">
    <source>
        <dbReference type="Pfam" id="PF00852"/>
    </source>
</evidence>
<keyword evidence="10" id="KW-0325">Glycoprotein</keyword>
<evidence type="ECO:0000256" key="7">
    <source>
        <dbReference type="ARBA" id="ARBA00022968"/>
    </source>
</evidence>
<dbReference type="Proteomes" id="UP000694865">
    <property type="component" value="Unplaced"/>
</dbReference>
<dbReference type="EC" id="2.4.1.-" evidence="11"/>
<keyword evidence="15" id="KW-1185">Reference proteome</keyword>
<feature type="chain" id="PRO_5045940735" description="Fucosyltransferase" evidence="12">
    <location>
        <begin position="18"/>
        <end position="441"/>
    </location>
</feature>
<keyword evidence="8" id="KW-1133">Transmembrane helix</keyword>
<dbReference type="PANTHER" id="PTHR11929">
    <property type="entry name" value="ALPHA- 1,3 -FUCOSYLTRANSFERASE"/>
    <property type="match status" value="1"/>
</dbReference>